<evidence type="ECO:0000313" key="13">
    <source>
        <dbReference type="EMBL" id="AQW20764.1"/>
    </source>
</evidence>
<dbReference type="GO" id="GO:0046872">
    <property type="term" value="F:metal ion binding"/>
    <property type="evidence" value="ECO:0007669"/>
    <property type="project" value="UniProtKB-KW"/>
</dbReference>
<feature type="binding site" evidence="9">
    <location>
        <position position="255"/>
    </location>
    <ligand>
        <name>glycerol</name>
        <dbReference type="ChEBI" id="CHEBI:17754"/>
    </ligand>
</feature>
<dbReference type="PANTHER" id="PTHR43616">
    <property type="entry name" value="GLYCEROL DEHYDROGENASE"/>
    <property type="match status" value="1"/>
</dbReference>
<dbReference type="AlphaFoldDB" id="A0A1S6QGM4"/>
<dbReference type="PIRSF" id="PIRSF000112">
    <property type="entry name" value="Glycerol_dehydrogenase"/>
    <property type="match status" value="1"/>
</dbReference>
<gene>
    <name evidence="13" type="ORF">PL11_001955</name>
</gene>
<evidence type="ECO:0000256" key="11">
    <source>
        <dbReference type="PIRSR" id="PIRSR000112-3"/>
    </source>
</evidence>
<keyword evidence="9" id="KW-0862">Zinc</keyword>
<feature type="binding site" evidence="11">
    <location>
        <begin position="117"/>
        <end position="120"/>
    </location>
    <ligand>
        <name>NAD(+)</name>
        <dbReference type="ChEBI" id="CHEBI:57540"/>
    </ligand>
</feature>
<comment type="similarity">
    <text evidence="1">Belongs to the iron-containing alcohol dehydrogenase family.</text>
</comment>
<comment type="cofactor">
    <cofactor evidence="9">
        <name>Zn(2+)</name>
        <dbReference type="ChEBI" id="CHEBI:29105"/>
    </cofactor>
    <text evidence="9">Binds 1 zinc ion per subunit.</text>
</comment>
<feature type="binding site" evidence="11">
    <location>
        <begin position="95"/>
        <end position="99"/>
    </location>
    <ligand>
        <name>NAD(+)</name>
        <dbReference type="ChEBI" id="CHEBI:57540"/>
    </ligand>
</feature>
<evidence type="ECO:0000256" key="2">
    <source>
        <dbReference type="ARBA" id="ARBA00022723"/>
    </source>
</evidence>
<dbReference type="GO" id="GO:0008888">
    <property type="term" value="F:glycerol dehydrogenase (NAD+) activity"/>
    <property type="evidence" value="ECO:0007669"/>
    <property type="project" value="UniProtKB-EC"/>
</dbReference>
<dbReference type="InterPro" id="IPR018211">
    <property type="entry name" value="ADH_Fe_CS"/>
</dbReference>
<evidence type="ECO:0000256" key="9">
    <source>
        <dbReference type="PIRSR" id="PIRSR000112-1"/>
    </source>
</evidence>
<feature type="binding site" evidence="9">
    <location>
        <position position="273"/>
    </location>
    <ligand>
        <name>glycerol</name>
        <dbReference type="ChEBI" id="CHEBI:17754"/>
    </ligand>
</feature>
<evidence type="ECO:0000256" key="1">
    <source>
        <dbReference type="ARBA" id="ARBA00007358"/>
    </source>
</evidence>
<evidence type="ECO:0000256" key="4">
    <source>
        <dbReference type="ARBA" id="ARBA00023027"/>
    </source>
</evidence>
<name>A0A1S6QGM4_9LACO</name>
<evidence type="ECO:0000259" key="12">
    <source>
        <dbReference type="Pfam" id="PF00465"/>
    </source>
</evidence>
<evidence type="ECO:0000256" key="3">
    <source>
        <dbReference type="ARBA" id="ARBA00023002"/>
    </source>
</evidence>
<dbReference type="InterPro" id="IPR016205">
    <property type="entry name" value="Glycerol_DH"/>
</dbReference>
<comment type="pathway">
    <text evidence="5">Polyol metabolism; glycerol fermentation; glycerone phosphate from glycerol (oxidative route): step 1/2.</text>
</comment>
<evidence type="ECO:0000256" key="8">
    <source>
        <dbReference type="ARBA" id="ARBA00049006"/>
    </source>
</evidence>
<evidence type="ECO:0000256" key="5">
    <source>
        <dbReference type="ARBA" id="ARBA00037918"/>
    </source>
</evidence>
<accession>A0A1S6QGM4</accession>
<feature type="binding site" evidence="9">
    <location>
        <position position="172"/>
    </location>
    <ligand>
        <name>glycerol</name>
        <dbReference type="ChEBI" id="CHEBI:17754"/>
    </ligand>
</feature>
<dbReference type="eggNOG" id="COG0371">
    <property type="taxonomic scope" value="Bacteria"/>
</dbReference>
<proteinExistence type="inferred from homology"/>
<feature type="binding site" evidence="11">
    <location>
        <position position="126"/>
    </location>
    <ligand>
        <name>NAD(+)</name>
        <dbReference type="ChEBI" id="CHEBI:57540"/>
    </ligand>
</feature>
<dbReference type="EC" id="1.1.1.6" evidence="6"/>
<dbReference type="InterPro" id="IPR001670">
    <property type="entry name" value="ADH_Fe/GldA"/>
</dbReference>
<keyword evidence="3" id="KW-0560">Oxidoreductase</keyword>
<feature type="binding site" evidence="11">
    <location>
        <position position="38"/>
    </location>
    <ligand>
        <name>NAD(+)</name>
        <dbReference type="ChEBI" id="CHEBI:57540"/>
    </ligand>
</feature>
<dbReference type="EMBL" id="CP018906">
    <property type="protein sequence ID" value="AQW20764.1"/>
    <property type="molecule type" value="Genomic_DNA"/>
</dbReference>
<dbReference type="Proteomes" id="UP000030361">
    <property type="component" value="Chromosome"/>
</dbReference>
<keyword evidence="14" id="KW-1185">Reference proteome</keyword>
<feature type="domain" description="Alcohol dehydrogenase iron-type/glycerol dehydrogenase GldA" evidence="12">
    <location>
        <begin position="9"/>
        <end position="155"/>
    </location>
</feature>
<dbReference type="Gene3D" id="3.40.50.1970">
    <property type="match status" value="1"/>
</dbReference>
<dbReference type="CDD" id="cd08170">
    <property type="entry name" value="GlyDH"/>
    <property type="match status" value="1"/>
</dbReference>
<keyword evidence="2 9" id="KW-0479">Metal-binding</keyword>
<evidence type="ECO:0000256" key="10">
    <source>
        <dbReference type="PIRSR" id="PIRSR000112-2"/>
    </source>
</evidence>
<protein>
    <recommendedName>
        <fullName evidence="7">Glycerol dehydrogenase</fullName>
        <ecNumber evidence="6">1.1.1.6</ecNumber>
    </recommendedName>
</protein>
<organism evidence="13 14">
    <name type="scientific">Lentilactobacillus curieae</name>
    <dbReference type="NCBI Taxonomy" id="1138822"/>
    <lineage>
        <taxon>Bacteria</taxon>
        <taxon>Bacillati</taxon>
        <taxon>Bacillota</taxon>
        <taxon>Bacilli</taxon>
        <taxon>Lactobacillales</taxon>
        <taxon>Lactobacillaceae</taxon>
        <taxon>Lentilactobacillus</taxon>
    </lineage>
</organism>
<reference evidence="13 14" key="1">
    <citation type="journal article" date="2015" name="Genome Announc.">
        <title>Genome Sequence of Lactobacillus curieae CCTCC M 2011381T, a Novel Producer of Gamma-aminobutyric Acid.</title>
        <authorList>
            <person name="Wang Y."/>
            <person name="Wang Y."/>
            <person name="Lang C."/>
            <person name="Wei D."/>
            <person name="Xu P."/>
            <person name="Xie J."/>
        </authorList>
    </citation>
    <scope>NUCLEOTIDE SEQUENCE [LARGE SCALE GENOMIC DNA]</scope>
    <source>
        <strain evidence="13 14">CCTCC M 2011381</strain>
    </source>
</reference>
<keyword evidence="4 11" id="KW-0520">NAD</keyword>
<dbReference type="RefSeq" id="WP_035165971.1">
    <property type="nucleotide sequence ID" value="NZ_CP018906.1"/>
</dbReference>
<evidence type="ECO:0000313" key="14">
    <source>
        <dbReference type="Proteomes" id="UP000030361"/>
    </source>
</evidence>
<comment type="catalytic activity">
    <reaction evidence="8">
        <text>glycerol + NAD(+) = dihydroxyacetone + NADH + H(+)</text>
        <dbReference type="Rhea" id="RHEA:13769"/>
        <dbReference type="ChEBI" id="CHEBI:15378"/>
        <dbReference type="ChEBI" id="CHEBI:16016"/>
        <dbReference type="ChEBI" id="CHEBI:17754"/>
        <dbReference type="ChEBI" id="CHEBI:57540"/>
        <dbReference type="ChEBI" id="CHEBI:57945"/>
        <dbReference type="EC" id="1.1.1.6"/>
    </reaction>
</comment>
<dbReference type="SUPFAM" id="SSF56796">
    <property type="entry name" value="Dehydroquinate synthase-like"/>
    <property type="match status" value="1"/>
</dbReference>
<feature type="binding site" evidence="11">
    <location>
        <position position="128"/>
    </location>
    <ligand>
        <name>NAD(+)</name>
        <dbReference type="ChEBI" id="CHEBI:57540"/>
    </ligand>
</feature>
<evidence type="ECO:0000256" key="6">
    <source>
        <dbReference type="ARBA" id="ARBA00039147"/>
    </source>
</evidence>
<dbReference type="PROSITE" id="PS00060">
    <property type="entry name" value="ADH_IRON_2"/>
    <property type="match status" value="1"/>
</dbReference>
<dbReference type="Pfam" id="PF00465">
    <property type="entry name" value="Fe-ADH"/>
    <property type="match status" value="1"/>
</dbReference>
<dbReference type="Gene3D" id="1.20.1090.10">
    <property type="entry name" value="Dehydroquinate synthase-like - alpha domain"/>
    <property type="match status" value="1"/>
</dbReference>
<dbReference type="OrthoDB" id="5198708at2"/>
<feature type="binding site" evidence="10">
    <location>
        <position position="122"/>
    </location>
    <ligand>
        <name>glycerol</name>
        <dbReference type="ChEBI" id="CHEBI:17754"/>
    </ligand>
</feature>
<sequence length="367" mass="39668">MKTRMFASPSRYVQGEDVFKSPKKYMENLGNKPLLICDDFVWKIIGKELSKSMIDDGFTVKREGFNGESSEEEISRIVDVAKSEESDFIIGLGGGKAIDTVKNVADQIGFPVAALPTVASTDAPCSALSVIYTPDGKFSKYAFYDKNPDLVLVDTRVIANSPTRLLVAGIGDAMATNIEAQDVARGYNKSMLWEAPTLASLAIAQTCADNLFKHGAEAVAAVNGNVVTQALETVVESNTLLSGLGFESSGLAAAHAIHNGLTALKVDGKKILHGEKVAYGYLCELMLDNVPSEELDKFIKFNQKIGLPTTLDDLNLGDVNQDDLLKVGEQATIKDETIHEMPFEVSAEDVVGAMVSVDQYVKNNFQK</sequence>
<dbReference type="PROSITE" id="PS00913">
    <property type="entry name" value="ADH_IRON_1"/>
    <property type="match status" value="1"/>
</dbReference>
<evidence type="ECO:0000256" key="7">
    <source>
        <dbReference type="ARBA" id="ARBA00040132"/>
    </source>
</evidence>
<dbReference type="KEGG" id="lcu:PL11_001955"/>
<feature type="binding site" evidence="11">
    <location>
        <position position="132"/>
    </location>
    <ligand>
        <name>NAD(+)</name>
        <dbReference type="ChEBI" id="CHEBI:57540"/>
    </ligand>
</feature>
<dbReference type="PANTHER" id="PTHR43616:SF5">
    <property type="entry name" value="GLYCEROL DEHYDROGENASE 1"/>
    <property type="match status" value="1"/>
</dbReference>
<dbReference type="GO" id="GO:0005829">
    <property type="term" value="C:cytosol"/>
    <property type="evidence" value="ECO:0007669"/>
    <property type="project" value="TreeGrafter"/>
</dbReference>
<dbReference type="NCBIfam" id="NF006941">
    <property type="entry name" value="PRK09423.1"/>
    <property type="match status" value="1"/>
</dbReference>